<comment type="subcellular location">
    <subcellularLocation>
        <location evidence="1">Membrane</location>
        <topology evidence="1">Multi-pass membrane protein</topology>
    </subcellularLocation>
</comment>
<accession>A0A7J6MSI5</accession>
<evidence type="ECO:0000256" key="1">
    <source>
        <dbReference type="ARBA" id="ARBA00004141"/>
    </source>
</evidence>
<evidence type="ECO:0000259" key="7">
    <source>
        <dbReference type="Pfam" id="PF02163"/>
    </source>
</evidence>
<sequence length="559" mass="60407">MSNFGFGSQGVSQSSDSNSFYAGKILGTPIRVNYWLVALFGYQVLQALGSGQPTLYAVLSAVGFQVILQLTVLCHEFGHGTMARHLGGSISYILLWPFGGICFSSYPRRGTVKQNLLKDLEVVAAGPFTHLFQAPFWCLLLSAASALLLPQQLAVYMPSVWEFLNPLGHASVPVNPQLMPWASILILELCAMGIQINVMLLLFNLLFPMYPMDAAKILVCVLQLGCCCPVRRTARILIGVSGTAAILFILRGILGGQGGVFGGIGIVMGGMCLVEVYKIYTLMQQRQLHTHPLFENARSWGRQERDQYGVVNRMNVAFRDDDDDDIEMVCAVGDPGRAELIATKYCDSCEELAFNREYRTYNVHYQGADFTVASHGIGGPGCAICFEELIKCGAKVIMRLGTCGSLKPDDIKQGDLIVTTGSAAEDGVSQYLVPAGFPAVSDPALCIAMRDTAHELGFERCHFGITVAAACFYPSPAKETTLLSHAAAGAIGVEMENSALFTVASIRGIRAAAIAAVDGCPLRWEEGDYDPHGTAVKEGKHRMILTGITVAKRVVLENL</sequence>
<feature type="transmembrane region" description="Helical" evidence="5">
    <location>
        <begin position="54"/>
        <end position="73"/>
    </location>
</feature>
<feature type="transmembrane region" description="Helical" evidence="5">
    <location>
        <begin position="20"/>
        <end position="42"/>
    </location>
</feature>
<dbReference type="Pfam" id="PF01048">
    <property type="entry name" value="PNP_UDP_1"/>
    <property type="match status" value="1"/>
</dbReference>
<dbReference type="CDD" id="cd17767">
    <property type="entry name" value="UP_EcUdp-like"/>
    <property type="match status" value="1"/>
</dbReference>
<evidence type="ECO:0000256" key="2">
    <source>
        <dbReference type="ARBA" id="ARBA00022692"/>
    </source>
</evidence>
<dbReference type="AlphaFoldDB" id="A0A7J6MSI5"/>
<dbReference type="GO" id="GO:0006508">
    <property type="term" value="P:proteolysis"/>
    <property type="evidence" value="ECO:0007669"/>
    <property type="project" value="InterPro"/>
</dbReference>
<feature type="transmembrane region" description="Helical" evidence="5">
    <location>
        <begin position="85"/>
        <end position="106"/>
    </location>
</feature>
<gene>
    <name evidence="8" type="ORF">FOL47_009168</name>
</gene>
<dbReference type="Proteomes" id="UP000591131">
    <property type="component" value="Unassembled WGS sequence"/>
</dbReference>
<keyword evidence="9" id="KW-1185">Reference proteome</keyword>
<dbReference type="InterPro" id="IPR008915">
    <property type="entry name" value="Peptidase_M50"/>
</dbReference>
<reference evidence="8 9" key="1">
    <citation type="submission" date="2020-04" db="EMBL/GenBank/DDBJ databases">
        <title>Perkinsus chesapeaki whole genome sequence.</title>
        <authorList>
            <person name="Bogema D.R."/>
        </authorList>
    </citation>
    <scope>NUCLEOTIDE SEQUENCE [LARGE SCALE GENOMIC DNA]</scope>
    <source>
        <strain evidence="8">ATCC PRA-425</strain>
    </source>
</reference>
<dbReference type="Gene3D" id="3.40.50.1580">
    <property type="entry name" value="Nucleoside phosphorylase domain"/>
    <property type="match status" value="1"/>
</dbReference>
<dbReference type="OrthoDB" id="448490at2759"/>
<protein>
    <submittedName>
        <fullName evidence="8">Uncharacterized protein</fullName>
    </submittedName>
</protein>
<evidence type="ECO:0000313" key="8">
    <source>
        <dbReference type="EMBL" id="KAF4674484.1"/>
    </source>
</evidence>
<dbReference type="GO" id="GO:0006218">
    <property type="term" value="P:uridine catabolic process"/>
    <property type="evidence" value="ECO:0007669"/>
    <property type="project" value="TreeGrafter"/>
</dbReference>
<name>A0A7J6MSI5_PERCH</name>
<dbReference type="InterPro" id="IPR035994">
    <property type="entry name" value="Nucleoside_phosphorylase_sf"/>
</dbReference>
<evidence type="ECO:0000256" key="5">
    <source>
        <dbReference type="SAM" id="Phobius"/>
    </source>
</evidence>
<dbReference type="Pfam" id="PF02163">
    <property type="entry name" value="Peptidase_M50"/>
    <property type="match status" value="1"/>
</dbReference>
<feature type="domain" description="Peptidase M50" evidence="7">
    <location>
        <begin position="64"/>
        <end position="223"/>
    </location>
</feature>
<evidence type="ECO:0000256" key="3">
    <source>
        <dbReference type="ARBA" id="ARBA00022989"/>
    </source>
</evidence>
<feature type="transmembrane region" description="Helical" evidence="5">
    <location>
        <begin position="236"/>
        <end position="254"/>
    </location>
</feature>
<keyword evidence="2 5" id="KW-0812">Transmembrane</keyword>
<evidence type="ECO:0000313" key="9">
    <source>
        <dbReference type="Proteomes" id="UP000591131"/>
    </source>
</evidence>
<feature type="transmembrane region" description="Helical" evidence="5">
    <location>
        <begin position="181"/>
        <end position="207"/>
    </location>
</feature>
<comment type="caution">
    <text evidence="8">The sequence shown here is derived from an EMBL/GenBank/DDBJ whole genome shotgun (WGS) entry which is preliminary data.</text>
</comment>
<dbReference type="InterPro" id="IPR000845">
    <property type="entry name" value="Nucleoside_phosphorylase_d"/>
</dbReference>
<organism evidence="8 9">
    <name type="scientific">Perkinsus chesapeaki</name>
    <name type="common">Clam parasite</name>
    <name type="synonym">Perkinsus andrewsi</name>
    <dbReference type="NCBI Taxonomy" id="330153"/>
    <lineage>
        <taxon>Eukaryota</taxon>
        <taxon>Sar</taxon>
        <taxon>Alveolata</taxon>
        <taxon>Perkinsozoa</taxon>
        <taxon>Perkinsea</taxon>
        <taxon>Perkinsida</taxon>
        <taxon>Perkinsidae</taxon>
        <taxon>Perkinsus</taxon>
    </lineage>
</organism>
<dbReference type="GO" id="GO:0004850">
    <property type="term" value="F:uridine phosphorylase activity"/>
    <property type="evidence" value="ECO:0007669"/>
    <property type="project" value="TreeGrafter"/>
</dbReference>
<evidence type="ECO:0000259" key="6">
    <source>
        <dbReference type="Pfam" id="PF01048"/>
    </source>
</evidence>
<dbReference type="EMBL" id="JAAPAO010000062">
    <property type="protein sequence ID" value="KAF4674484.1"/>
    <property type="molecule type" value="Genomic_DNA"/>
</dbReference>
<feature type="domain" description="Nucleoside phosphorylase" evidence="6">
    <location>
        <begin position="329"/>
        <end position="524"/>
    </location>
</feature>
<dbReference type="GO" id="GO:0005829">
    <property type="term" value="C:cytosol"/>
    <property type="evidence" value="ECO:0007669"/>
    <property type="project" value="TreeGrafter"/>
</dbReference>
<dbReference type="PANTHER" id="PTHR43691:SF11">
    <property type="entry name" value="FI09636P-RELATED"/>
    <property type="match status" value="1"/>
</dbReference>
<feature type="transmembrane region" description="Helical" evidence="5">
    <location>
        <begin position="136"/>
        <end position="161"/>
    </location>
</feature>
<keyword evidence="4 5" id="KW-0472">Membrane</keyword>
<dbReference type="SUPFAM" id="SSF53167">
    <property type="entry name" value="Purine and uridine phosphorylases"/>
    <property type="match status" value="1"/>
</dbReference>
<dbReference type="GO" id="GO:0016020">
    <property type="term" value="C:membrane"/>
    <property type="evidence" value="ECO:0007669"/>
    <property type="project" value="UniProtKB-SubCell"/>
</dbReference>
<dbReference type="PANTHER" id="PTHR43691">
    <property type="entry name" value="URIDINE PHOSPHORYLASE"/>
    <property type="match status" value="1"/>
</dbReference>
<proteinExistence type="predicted"/>
<evidence type="ECO:0000256" key="4">
    <source>
        <dbReference type="ARBA" id="ARBA00023136"/>
    </source>
</evidence>
<feature type="transmembrane region" description="Helical" evidence="5">
    <location>
        <begin position="260"/>
        <end position="280"/>
    </location>
</feature>
<keyword evidence="3 5" id="KW-1133">Transmembrane helix</keyword>